<evidence type="ECO:0000313" key="1">
    <source>
        <dbReference type="EMBL" id="KAG8008288.1"/>
    </source>
</evidence>
<dbReference type="EMBL" id="CM024807">
    <property type="protein sequence ID" value="KAG8008288.1"/>
    <property type="molecule type" value="Genomic_DNA"/>
</dbReference>
<proteinExistence type="predicted"/>
<reference evidence="1" key="1">
    <citation type="submission" date="2020-04" db="EMBL/GenBank/DDBJ databases">
        <title>A chromosome-scale assembly and high-density genetic map of the yellow drum (Nibea albiflora) genome.</title>
        <authorList>
            <person name="Xu D."/>
            <person name="Zhang W."/>
            <person name="Chen R."/>
            <person name="Tan P."/>
            <person name="Wang L."/>
            <person name="Song H."/>
            <person name="Tian L."/>
            <person name="Zhu Q."/>
            <person name="Wang B."/>
        </authorList>
    </citation>
    <scope>NUCLEOTIDE SEQUENCE</scope>
    <source>
        <strain evidence="1">ZJHYS-2018</strain>
    </source>
</reference>
<comment type="caution">
    <text evidence="1">The sequence shown here is derived from an EMBL/GenBank/DDBJ whole genome shotgun (WGS) entry which is preliminary data.</text>
</comment>
<sequence length="975" mass="107170">MASDSNMANVNGRDTSSSIATLNGEPVVKRPRESPSRETLLRVPKEPKNKMTVVLGAQWGDEGKGKVVDLLAMDADIVCRCQGGNNAGHTVVVDSVEYDFHLLPSGVLNKKAVSFIGNGVVVHLPGLFGEAEKNLAKGKVFNFHQDVDGIQEQQRQQQEGKNLGTTKKGIGPAYSSKAARNGLRICDLIADFNVFKDKFRMLAEHFQTMYPNLNVDIDRELEDLKNYVERLRPLVTDGVYFMNEALNGPSKKILVEGANAALLDIDFGTYPFVTSSNCTVGGVCTGLGVPPSYVGRVYGVVKAYTTRVGVGAFPTEQDNEIGDLLQSRGREFGVTTGRRRRCGWLDLILVRYAHMVNGFSAIALTKLDILDTLTEIKVGVAYKVDGKPLPSFPVEYKTLPGWCCSTEAARSFEELPAEAQDYIRFIEDFLEVPVSPPSECEGDGLPSGYGSRDSILRPGSKKDWKRRRRGQLRRISSSGSWDPGHTSPEAGKEEEQPAFGLSGGAAMRCSTLLGILTGVLLYLVLGAVVFRALEAPLEEDKHMELQETRRDFLMNFTCVGPDNLENLIKEVVDAVGAGVDPSSNVTFVSQWDLASAFFFSGTIITTIGFGNISPKTEWGKLFCIFYALVGIPMFGILLAGVGDHLGTGLRKTVAKIETLFRKWRVSPTIVRVISAVLSILLGCLLFVAVPILVFREVEQWTLLESAYFVVITLTTVGFGDYVAGDSGNEGDDHWYKPLVWFWILLGLAYFASILTMIGNWLRVLSKKTRAEMEELRAHATDWTQNIQNMSVDFRIPGKIDDPFKRRRRKRRHGGRSHGHSASANGEPGGKEEQHGSQSGSQSGSYSSSSSSSNESGSGSETDSQATQTDRVPEEKEAAEPEKKETLPEPHLSQPLDYFGENLAFIDESSDAQSGKLHLDPLLDTTQSKSSRSRQPKRRRHRRPVPQRSPKNNSSETDKKEPNGNPKPVPGLPLKP</sequence>
<keyword evidence="2" id="KW-1185">Reference proteome</keyword>
<accession>A0ACB7F1F7</accession>
<name>A0ACB7F1F7_NIBAL</name>
<gene>
    <name evidence="1" type="primary">ADSS</name>
    <name evidence="1" type="ORF">GBF38_019385</name>
</gene>
<dbReference type="Proteomes" id="UP000805704">
    <property type="component" value="Chromosome 19"/>
</dbReference>
<protein>
    <submittedName>
        <fullName evidence="1">Adenylosuccinate synthetase isozyme 2</fullName>
    </submittedName>
</protein>
<organism evidence="1 2">
    <name type="scientific">Nibea albiflora</name>
    <name type="common">Yellow drum</name>
    <name type="synonym">Corvina albiflora</name>
    <dbReference type="NCBI Taxonomy" id="240163"/>
    <lineage>
        <taxon>Eukaryota</taxon>
        <taxon>Metazoa</taxon>
        <taxon>Chordata</taxon>
        <taxon>Craniata</taxon>
        <taxon>Vertebrata</taxon>
        <taxon>Euteleostomi</taxon>
        <taxon>Actinopterygii</taxon>
        <taxon>Neopterygii</taxon>
        <taxon>Teleostei</taxon>
        <taxon>Neoteleostei</taxon>
        <taxon>Acanthomorphata</taxon>
        <taxon>Eupercaria</taxon>
        <taxon>Sciaenidae</taxon>
        <taxon>Nibea</taxon>
    </lineage>
</organism>
<evidence type="ECO:0000313" key="2">
    <source>
        <dbReference type="Proteomes" id="UP000805704"/>
    </source>
</evidence>